<evidence type="ECO:0000256" key="8">
    <source>
        <dbReference type="ARBA" id="ARBA00044464"/>
    </source>
</evidence>
<comment type="caution">
    <text evidence="9">Lacks conserved residue(s) required for the propagation of feature annotation.</text>
</comment>
<sequence>MMLRIGAAKDDQESMIISGTAVALAGACSMAVGEFVSVATQRDIEKSTIHKTCSDDARASMAKQVDGKEEALPNPYKAAAASALAFLCGSVVPLVAAVAISQYGTRIVIIMVVTTIALVLFGGLGALLGGSPIRLSAMRVLTGGWISMSVTFGLIKAFDGDHKAHKS</sequence>
<comment type="similarity">
    <text evidence="2 9">Belongs to the CCC1 family.</text>
</comment>
<comment type="catalytic activity">
    <reaction evidence="8">
        <text>Fe(2+)(in) = Fe(2+)(out)</text>
        <dbReference type="Rhea" id="RHEA:28486"/>
        <dbReference type="ChEBI" id="CHEBI:29033"/>
    </reaction>
    <physiologicalReaction direction="left-to-right" evidence="8">
        <dbReference type="Rhea" id="RHEA:28487"/>
    </physiologicalReaction>
</comment>
<keyword evidence="4 9" id="KW-0926">Vacuole</keyword>
<evidence type="ECO:0000313" key="11">
    <source>
        <dbReference type="RefSeq" id="XP_027078793.1"/>
    </source>
</evidence>
<reference evidence="10" key="1">
    <citation type="journal article" date="2025" name="Foods">
        <title>Unveiling the Microbial Signatures of Arabica Coffee Cherries: Insights into Ripeness Specific Diversity, Functional Traits, and Implications for Quality and Safety.</title>
        <authorList>
            <consortium name="RefSeq"/>
            <person name="Tenea G.N."/>
            <person name="Cifuentes V."/>
            <person name="Reyes P."/>
            <person name="Cevallos-Vallejos M."/>
        </authorList>
    </citation>
    <scope>NUCLEOTIDE SEQUENCE [LARGE SCALE GENOMIC DNA]</scope>
</reference>
<dbReference type="GO" id="GO:0005384">
    <property type="term" value="F:manganese ion transmembrane transporter activity"/>
    <property type="evidence" value="ECO:0007669"/>
    <property type="project" value="InterPro"/>
</dbReference>
<proteinExistence type="inferred from homology"/>
<keyword evidence="6 9" id="KW-1133">Transmembrane helix</keyword>
<dbReference type="GeneID" id="113702044"/>
<dbReference type="AlphaFoldDB" id="A0A6P6TJW2"/>
<dbReference type="PROSITE" id="PS51257">
    <property type="entry name" value="PROKAR_LIPOPROTEIN"/>
    <property type="match status" value="1"/>
</dbReference>
<feature type="transmembrane region" description="Helical" evidence="9">
    <location>
        <begin position="78"/>
        <end position="100"/>
    </location>
</feature>
<evidence type="ECO:0000256" key="3">
    <source>
        <dbReference type="ARBA" id="ARBA00022496"/>
    </source>
</evidence>
<dbReference type="GO" id="GO:0005774">
    <property type="term" value="C:vacuolar membrane"/>
    <property type="evidence" value="ECO:0007669"/>
    <property type="project" value="UniProtKB-SubCell"/>
</dbReference>
<dbReference type="GO" id="GO:0005381">
    <property type="term" value="F:iron ion transmembrane transporter activity"/>
    <property type="evidence" value="ECO:0007669"/>
    <property type="project" value="UniProtKB-UniRule"/>
</dbReference>
<dbReference type="RefSeq" id="XP_027078793.1">
    <property type="nucleotide sequence ID" value="XM_027222992.1"/>
</dbReference>
<feature type="transmembrane region" description="Helical" evidence="9">
    <location>
        <begin position="140"/>
        <end position="158"/>
    </location>
</feature>
<accession>A0A6P6TJW2</accession>
<evidence type="ECO:0000256" key="2">
    <source>
        <dbReference type="ARBA" id="ARBA00007049"/>
    </source>
</evidence>
<evidence type="ECO:0000256" key="9">
    <source>
        <dbReference type="RuleBase" id="RU369115"/>
    </source>
</evidence>
<evidence type="ECO:0000256" key="7">
    <source>
        <dbReference type="ARBA" id="ARBA00023136"/>
    </source>
</evidence>
<evidence type="ECO:0000256" key="6">
    <source>
        <dbReference type="ARBA" id="ARBA00022989"/>
    </source>
</evidence>
<evidence type="ECO:0000256" key="1">
    <source>
        <dbReference type="ARBA" id="ARBA00004128"/>
    </source>
</evidence>
<keyword evidence="3" id="KW-0410">Iron transport</keyword>
<dbReference type="GO" id="GO:0030026">
    <property type="term" value="P:intracellular manganese ion homeostasis"/>
    <property type="evidence" value="ECO:0007669"/>
    <property type="project" value="InterPro"/>
</dbReference>
<evidence type="ECO:0000256" key="4">
    <source>
        <dbReference type="ARBA" id="ARBA00022554"/>
    </source>
</evidence>
<dbReference type="Pfam" id="PF01988">
    <property type="entry name" value="VIT1"/>
    <property type="match status" value="2"/>
</dbReference>
<reference evidence="11" key="2">
    <citation type="submission" date="2025-08" db="UniProtKB">
        <authorList>
            <consortium name="RefSeq"/>
        </authorList>
    </citation>
    <scope>IDENTIFICATION</scope>
    <source>
        <tissue evidence="11">Leaves</tissue>
    </source>
</reference>
<keyword evidence="3" id="KW-0408">Iron</keyword>
<dbReference type="Proteomes" id="UP001652660">
    <property type="component" value="Chromosome 7e"/>
</dbReference>
<organism evidence="10 11">
    <name type="scientific">Coffea arabica</name>
    <name type="common">Arabian coffee</name>
    <dbReference type="NCBI Taxonomy" id="13443"/>
    <lineage>
        <taxon>Eukaryota</taxon>
        <taxon>Viridiplantae</taxon>
        <taxon>Streptophyta</taxon>
        <taxon>Embryophyta</taxon>
        <taxon>Tracheophyta</taxon>
        <taxon>Spermatophyta</taxon>
        <taxon>Magnoliopsida</taxon>
        <taxon>eudicotyledons</taxon>
        <taxon>Gunneridae</taxon>
        <taxon>Pentapetalae</taxon>
        <taxon>asterids</taxon>
        <taxon>lamiids</taxon>
        <taxon>Gentianales</taxon>
        <taxon>Rubiaceae</taxon>
        <taxon>Ixoroideae</taxon>
        <taxon>Gardenieae complex</taxon>
        <taxon>Bertiereae - Coffeeae clade</taxon>
        <taxon>Coffeeae</taxon>
        <taxon>Coffea</taxon>
    </lineage>
</organism>
<comment type="function">
    <text evidence="9">Vacuolar Fe(2+) uptake transporter.</text>
</comment>
<dbReference type="InterPro" id="IPR008217">
    <property type="entry name" value="Ccc1_fam"/>
</dbReference>
<dbReference type="GO" id="GO:0140315">
    <property type="term" value="F:iron ion sequestering activity"/>
    <property type="evidence" value="ECO:0007669"/>
    <property type="project" value="UniProtKB-UniRule"/>
</dbReference>
<gene>
    <name evidence="11" type="primary">LOC113702044</name>
</gene>
<protein>
    <recommendedName>
        <fullName evidence="9">Vacuolar iron transporter</fullName>
    </recommendedName>
</protein>
<keyword evidence="9" id="KW-0406">Ion transport</keyword>
<keyword evidence="7 9" id="KW-0472">Membrane</keyword>
<keyword evidence="5 9" id="KW-0812">Transmembrane</keyword>
<evidence type="ECO:0000313" key="10">
    <source>
        <dbReference type="Proteomes" id="UP001652660"/>
    </source>
</evidence>
<keyword evidence="9" id="KW-0813">Transport</keyword>
<evidence type="ECO:0000256" key="5">
    <source>
        <dbReference type="ARBA" id="ARBA00022692"/>
    </source>
</evidence>
<dbReference type="OrthoDB" id="73465at2759"/>
<comment type="subcellular location">
    <subcellularLocation>
        <location evidence="1 9">Vacuole membrane</location>
        <topology evidence="1 9">Multi-pass membrane protein</topology>
    </subcellularLocation>
</comment>
<name>A0A6P6TJW2_COFAR</name>
<dbReference type="PANTHER" id="PTHR31851">
    <property type="entry name" value="FE(2+)/MN(2+) TRANSPORTER PCL1"/>
    <property type="match status" value="1"/>
</dbReference>
<feature type="transmembrane region" description="Helical" evidence="9">
    <location>
        <begin position="107"/>
        <end position="128"/>
    </location>
</feature>
<keyword evidence="10" id="KW-1185">Reference proteome</keyword>